<dbReference type="PANTHER" id="PTHR31707">
    <property type="entry name" value="PECTINESTERASE"/>
    <property type="match status" value="1"/>
</dbReference>
<dbReference type="GO" id="GO:0004857">
    <property type="term" value="F:enzyme inhibitor activity"/>
    <property type="evidence" value="ECO:0007669"/>
    <property type="project" value="InterPro"/>
</dbReference>
<dbReference type="SMART" id="SM00856">
    <property type="entry name" value="PMEI"/>
    <property type="match status" value="1"/>
</dbReference>
<feature type="transmembrane region" description="Helical" evidence="8">
    <location>
        <begin position="12"/>
        <end position="38"/>
    </location>
</feature>
<dbReference type="Pfam" id="PF01095">
    <property type="entry name" value="Pectinesterase"/>
    <property type="match status" value="1"/>
</dbReference>
<evidence type="ECO:0000259" key="9">
    <source>
        <dbReference type="SMART" id="SM00856"/>
    </source>
</evidence>
<dbReference type="NCBIfam" id="TIGR01614">
    <property type="entry name" value="PME_inhib"/>
    <property type="match status" value="1"/>
</dbReference>
<keyword evidence="8" id="KW-0472">Membrane</keyword>
<dbReference type="InterPro" id="IPR035513">
    <property type="entry name" value="Invertase/methylesterase_inhib"/>
</dbReference>
<dbReference type="AlphaFoldDB" id="A0A2N9GFJ0"/>
<feature type="domain" description="Pectinesterase inhibitor" evidence="9">
    <location>
        <begin position="48"/>
        <end position="195"/>
    </location>
</feature>
<evidence type="ECO:0000256" key="2">
    <source>
        <dbReference type="ARBA" id="ARBA00005184"/>
    </source>
</evidence>
<dbReference type="GO" id="GO:0030599">
    <property type="term" value="F:pectinesterase activity"/>
    <property type="evidence" value="ECO:0007669"/>
    <property type="project" value="InterPro"/>
</dbReference>
<comment type="similarity">
    <text evidence="4">In the C-terminal section; belongs to the pectinesterase family.</text>
</comment>
<evidence type="ECO:0000256" key="1">
    <source>
        <dbReference type="ARBA" id="ARBA00004191"/>
    </source>
</evidence>
<dbReference type="SUPFAM" id="SSF51126">
    <property type="entry name" value="Pectin lyase-like"/>
    <property type="match status" value="1"/>
</dbReference>
<dbReference type="InterPro" id="IPR012334">
    <property type="entry name" value="Pectin_lyas_fold"/>
</dbReference>
<reference evidence="10" key="1">
    <citation type="submission" date="2018-02" db="EMBL/GenBank/DDBJ databases">
        <authorList>
            <person name="Cohen D.B."/>
            <person name="Kent A.D."/>
        </authorList>
    </citation>
    <scope>NUCLEOTIDE SEQUENCE</scope>
</reference>
<evidence type="ECO:0000256" key="7">
    <source>
        <dbReference type="ARBA" id="ARBA00023085"/>
    </source>
</evidence>
<evidence type="ECO:0000256" key="3">
    <source>
        <dbReference type="ARBA" id="ARBA00006027"/>
    </source>
</evidence>
<protein>
    <recommendedName>
        <fullName evidence="9">Pectinesterase inhibitor domain-containing protein</fullName>
    </recommendedName>
</protein>
<comment type="subcellular location">
    <subcellularLocation>
        <location evidence="1">Secreted</location>
        <location evidence="1">Cell wall</location>
    </subcellularLocation>
</comment>
<dbReference type="CDD" id="cd15798">
    <property type="entry name" value="PMEI-like_3"/>
    <property type="match status" value="1"/>
</dbReference>
<dbReference type="Gene3D" id="2.160.20.10">
    <property type="entry name" value="Single-stranded right-handed beta-helix, Pectin lyase-like"/>
    <property type="match status" value="1"/>
</dbReference>
<dbReference type="EMBL" id="OIVN01001846">
    <property type="protein sequence ID" value="SPC98208.1"/>
    <property type="molecule type" value="Genomic_DNA"/>
</dbReference>
<dbReference type="InterPro" id="IPR000070">
    <property type="entry name" value="Pectinesterase_cat"/>
</dbReference>
<evidence type="ECO:0000256" key="4">
    <source>
        <dbReference type="ARBA" id="ARBA00007786"/>
    </source>
</evidence>
<evidence type="ECO:0000256" key="5">
    <source>
        <dbReference type="ARBA" id="ARBA00022512"/>
    </source>
</evidence>
<evidence type="ECO:0000256" key="6">
    <source>
        <dbReference type="ARBA" id="ARBA00022801"/>
    </source>
</evidence>
<organism evidence="10">
    <name type="scientific">Fagus sylvatica</name>
    <name type="common">Beechnut</name>
    <dbReference type="NCBI Taxonomy" id="28930"/>
    <lineage>
        <taxon>Eukaryota</taxon>
        <taxon>Viridiplantae</taxon>
        <taxon>Streptophyta</taxon>
        <taxon>Embryophyta</taxon>
        <taxon>Tracheophyta</taxon>
        <taxon>Spermatophyta</taxon>
        <taxon>Magnoliopsida</taxon>
        <taxon>eudicotyledons</taxon>
        <taxon>Gunneridae</taxon>
        <taxon>Pentapetalae</taxon>
        <taxon>rosids</taxon>
        <taxon>fabids</taxon>
        <taxon>Fagales</taxon>
        <taxon>Fagaceae</taxon>
        <taxon>Fagus</taxon>
    </lineage>
</organism>
<dbReference type="GO" id="GO:0045490">
    <property type="term" value="P:pectin catabolic process"/>
    <property type="evidence" value="ECO:0007669"/>
    <property type="project" value="UniProtKB-UniPathway"/>
</dbReference>
<gene>
    <name evidence="10" type="ORF">FSB_LOCUS26090</name>
    <name evidence="11" type="ORF">FSB_LOCUS45120</name>
</gene>
<dbReference type="InterPro" id="IPR011050">
    <property type="entry name" value="Pectin_lyase_fold/virulence"/>
</dbReference>
<dbReference type="UniPathway" id="UPA00545">
    <property type="reaction ID" value="UER00823"/>
</dbReference>
<evidence type="ECO:0000256" key="8">
    <source>
        <dbReference type="SAM" id="Phobius"/>
    </source>
</evidence>
<sequence>MARFEEDIKQDEMLGNLVVMGVSLIVIAAVVIGVVAGVDNPKQGSEVSTNITLDALCNQTDYRESCLSSLEPIGNKSEVINYFKGAVNATISEMVYVLNKTQGITGVKKIPEKMALDDCVEMIELCLDDLQSVMTMVNTTPSMFYNDSSDARISLSAVISYQRTCVEGIIEGEAFFDMNRALQKSMELASNALAIIYAFSDNDDKEADTGGVNRRSVIEKGIGEDENPEGRKLLSMQTYNIKVSQVPDAIVAKDGSGQYGRITDAINAYPNGHKGRYLIHVKSGTYKENVIIPKDKTQIFMYGDGIDNTIIAGADMIGNSYRSASLSAIGNGFICKDISIVQKIYGRRLTRALKVQSDNAVFFNCRINASISTIFALAHRQFFRDCEIQGVVTIIRGDAAVVFQRCRIIVTEPGVLVNVISAQGRGDRRESTGFVIHGCNIERDKSRYPDEVKNGTALGMPLQKFSRTIIMESFLGDLISPEGWYDDDHNYGIETVTFVEYGNKGPGAQTNKRVKWPGYTVINNKNDVLRYTVGRFIQAQKWLPGTEVPFQAGFFS</sequence>
<comment type="pathway">
    <text evidence="2">Glycan metabolism; pectin degradation; 2-dehydro-3-deoxy-D-gluconate from pectin: step 1/5.</text>
</comment>
<evidence type="ECO:0000313" key="10">
    <source>
        <dbReference type="EMBL" id="SPC98208.1"/>
    </source>
</evidence>
<accession>A0A2N9GFJ0</accession>
<dbReference type="InterPro" id="IPR006501">
    <property type="entry name" value="Pectinesterase_inhib_dom"/>
</dbReference>
<keyword evidence="8" id="KW-1133">Transmembrane helix</keyword>
<proteinExistence type="inferred from homology"/>
<keyword evidence="8" id="KW-0812">Transmembrane</keyword>
<name>A0A2N9GFJ0_FAGSY</name>
<dbReference type="Pfam" id="PF04043">
    <property type="entry name" value="PMEI"/>
    <property type="match status" value="1"/>
</dbReference>
<keyword evidence="5" id="KW-0964">Secreted</keyword>
<dbReference type="GO" id="GO:0042545">
    <property type="term" value="P:cell wall modification"/>
    <property type="evidence" value="ECO:0007669"/>
    <property type="project" value="InterPro"/>
</dbReference>
<keyword evidence="7" id="KW-0063">Aspartyl esterase</keyword>
<evidence type="ECO:0000313" key="11">
    <source>
        <dbReference type="EMBL" id="SPD17238.1"/>
    </source>
</evidence>
<dbReference type="SUPFAM" id="SSF101148">
    <property type="entry name" value="Plant invertase/pectin methylesterase inhibitor"/>
    <property type="match status" value="1"/>
</dbReference>
<keyword evidence="6" id="KW-0378">Hydrolase</keyword>
<dbReference type="Gene3D" id="1.20.140.40">
    <property type="entry name" value="Invertase/pectin methylesterase inhibitor family protein"/>
    <property type="match status" value="1"/>
</dbReference>
<comment type="similarity">
    <text evidence="3">In the N-terminal section; belongs to the PMEI family.</text>
</comment>
<dbReference type="EMBL" id="OIVN01004422">
    <property type="protein sequence ID" value="SPD17238.1"/>
    <property type="molecule type" value="Genomic_DNA"/>
</dbReference>
<keyword evidence="5" id="KW-0134">Cell wall</keyword>